<accession>A0AA87K2R3</accession>
<organism evidence="2 3">
    <name type="scientific">Streptococcus suis R61</name>
    <dbReference type="NCBI Taxonomy" id="996306"/>
    <lineage>
        <taxon>Bacteria</taxon>
        <taxon>Bacillati</taxon>
        <taxon>Bacillota</taxon>
        <taxon>Bacilli</taxon>
        <taxon>Lactobacillales</taxon>
        <taxon>Streptococcaceae</taxon>
        <taxon>Streptococcus</taxon>
    </lineage>
</organism>
<dbReference type="EMBL" id="AEYY01000053">
    <property type="protein sequence ID" value="EHC01577.1"/>
    <property type="molecule type" value="Genomic_DNA"/>
</dbReference>
<name>A0AA87K2R3_STRSU</name>
<keyword evidence="1" id="KW-0812">Transmembrane</keyword>
<sequence length="39" mass="4459">MPVNDFMPLEVIGFKGIFWLVKIVFIINFDGIVKCGTEK</sequence>
<feature type="transmembrane region" description="Helical" evidence="1">
    <location>
        <begin position="12"/>
        <end position="33"/>
    </location>
</feature>
<gene>
    <name evidence="2" type="ORF">SSUR61_0174</name>
</gene>
<dbReference type="Proteomes" id="UP000004014">
    <property type="component" value="Unassembled WGS sequence"/>
</dbReference>
<evidence type="ECO:0000256" key="1">
    <source>
        <dbReference type="SAM" id="Phobius"/>
    </source>
</evidence>
<keyword evidence="1" id="KW-1133">Transmembrane helix</keyword>
<protein>
    <submittedName>
        <fullName evidence="2">Uncharacterized protein</fullName>
    </submittedName>
</protein>
<proteinExistence type="predicted"/>
<evidence type="ECO:0000313" key="3">
    <source>
        <dbReference type="Proteomes" id="UP000004014"/>
    </source>
</evidence>
<evidence type="ECO:0000313" key="2">
    <source>
        <dbReference type="EMBL" id="EHC01577.1"/>
    </source>
</evidence>
<comment type="caution">
    <text evidence="2">The sequence shown here is derived from an EMBL/GenBank/DDBJ whole genome shotgun (WGS) entry which is preliminary data.</text>
</comment>
<dbReference type="AlphaFoldDB" id="A0AA87K2R3"/>
<reference evidence="2 3" key="1">
    <citation type="submission" date="2011-03" db="EMBL/GenBank/DDBJ databases">
        <title>Deep-sequencing identification of multiple resistance mechanism for the high antibiotic-resistance strain Streptococcus suis R61.</title>
        <authorList>
            <person name="Hu P."/>
            <person name="Yang M."/>
            <person name="Jin M."/>
            <person name="Xiao J."/>
        </authorList>
    </citation>
    <scope>NUCLEOTIDE SEQUENCE [LARGE SCALE GENOMIC DNA]</scope>
    <source>
        <strain evidence="2 3">R61</strain>
    </source>
</reference>
<keyword evidence="1" id="KW-0472">Membrane</keyword>